<evidence type="ECO:0000256" key="3">
    <source>
        <dbReference type="ARBA" id="ARBA00023242"/>
    </source>
</evidence>
<dbReference type="EMBL" id="JWZT01002732">
    <property type="protein sequence ID" value="KII68690.1"/>
    <property type="molecule type" value="Genomic_DNA"/>
</dbReference>
<dbReference type="PROSITE" id="PS50090">
    <property type="entry name" value="MYB_LIKE"/>
    <property type="match status" value="1"/>
</dbReference>
<evidence type="ECO:0000256" key="1">
    <source>
        <dbReference type="ARBA" id="ARBA00004123"/>
    </source>
</evidence>
<dbReference type="PANTHER" id="PTHR46380:SF2">
    <property type="entry name" value="CYCLIN-D-BINDING MYB-LIKE TRANSCRIPTION FACTOR 1"/>
    <property type="match status" value="1"/>
</dbReference>
<gene>
    <name evidence="5" type="ORF">RF11_09565</name>
</gene>
<evidence type="ECO:0000313" key="5">
    <source>
        <dbReference type="EMBL" id="KII68690.1"/>
    </source>
</evidence>
<dbReference type="SUPFAM" id="SSF46689">
    <property type="entry name" value="Homeodomain-like"/>
    <property type="match status" value="1"/>
</dbReference>
<comment type="caution">
    <text evidence="5">The sequence shown here is derived from an EMBL/GenBank/DDBJ whole genome shotgun (WGS) entry which is preliminary data.</text>
</comment>
<dbReference type="GO" id="GO:0000981">
    <property type="term" value="F:DNA-binding transcription factor activity, RNA polymerase II-specific"/>
    <property type="evidence" value="ECO:0007669"/>
    <property type="project" value="TreeGrafter"/>
</dbReference>
<dbReference type="SMART" id="SM00717">
    <property type="entry name" value="SANT"/>
    <property type="match status" value="2"/>
</dbReference>
<organism evidence="5 6">
    <name type="scientific">Thelohanellus kitauei</name>
    <name type="common">Myxosporean</name>
    <dbReference type="NCBI Taxonomy" id="669202"/>
    <lineage>
        <taxon>Eukaryota</taxon>
        <taxon>Metazoa</taxon>
        <taxon>Cnidaria</taxon>
        <taxon>Myxozoa</taxon>
        <taxon>Myxosporea</taxon>
        <taxon>Bivalvulida</taxon>
        <taxon>Platysporina</taxon>
        <taxon>Myxobolidae</taxon>
        <taxon>Thelohanellus</taxon>
    </lineage>
</organism>
<dbReference type="GO" id="GO:0000978">
    <property type="term" value="F:RNA polymerase II cis-regulatory region sequence-specific DNA binding"/>
    <property type="evidence" value="ECO:0007669"/>
    <property type="project" value="TreeGrafter"/>
</dbReference>
<evidence type="ECO:0000256" key="2">
    <source>
        <dbReference type="ARBA" id="ARBA00023125"/>
    </source>
</evidence>
<keyword evidence="3" id="KW-0539">Nucleus</keyword>
<protein>
    <submittedName>
        <fullName evidence="5">Replication termination factor 1</fullName>
    </submittedName>
</protein>
<proteinExistence type="predicted"/>
<reference evidence="5 6" key="1">
    <citation type="journal article" date="2014" name="Genome Biol. Evol.">
        <title>The genome of the myxosporean Thelohanellus kitauei shows adaptations to nutrient acquisition within its fish host.</title>
        <authorList>
            <person name="Yang Y."/>
            <person name="Xiong J."/>
            <person name="Zhou Z."/>
            <person name="Huo F."/>
            <person name="Miao W."/>
            <person name="Ran C."/>
            <person name="Liu Y."/>
            <person name="Zhang J."/>
            <person name="Feng J."/>
            <person name="Wang M."/>
            <person name="Wang M."/>
            <person name="Wang L."/>
            <person name="Yao B."/>
        </authorList>
    </citation>
    <scope>NUCLEOTIDE SEQUENCE [LARGE SCALE GENOMIC DNA]</scope>
    <source>
        <strain evidence="5">Wuqing</strain>
    </source>
</reference>
<dbReference type="InterPro" id="IPR051651">
    <property type="entry name" value="DMTF1_DNA-bind_reg"/>
</dbReference>
<keyword evidence="2" id="KW-0238">DNA-binding</keyword>
<dbReference type="OrthoDB" id="39591at2759"/>
<dbReference type="GO" id="GO:0005634">
    <property type="term" value="C:nucleus"/>
    <property type="evidence" value="ECO:0007669"/>
    <property type="project" value="UniProtKB-SubCell"/>
</dbReference>
<dbReference type="Gene3D" id="1.10.10.60">
    <property type="entry name" value="Homeodomain-like"/>
    <property type="match status" value="1"/>
</dbReference>
<dbReference type="Proteomes" id="UP000031668">
    <property type="component" value="Unassembled WGS sequence"/>
</dbReference>
<evidence type="ECO:0000313" key="6">
    <source>
        <dbReference type="Proteomes" id="UP000031668"/>
    </source>
</evidence>
<name>A0A0C2MX10_THEKT</name>
<dbReference type="PANTHER" id="PTHR46380">
    <property type="entry name" value="CYCLIN-D-BINDING MYB-LIKE TRANSCRIPTION FACTOR 1"/>
    <property type="match status" value="1"/>
</dbReference>
<dbReference type="InterPro" id="IPR001005">
    <property type="entry name" value="SANT/Myb"/>
</dbReference>
<dbReference type="Pfam" id="PF00249">
    <property type="entry name" value="Myb_DNA-binding"/>
    <property type="match status" value="1"/>
</dbReference>
<accession>A0A0C2MX10</accession>
<dbReference type="InterPro" id="IPR009057">
    <property type="entry name" value="Homeodomain-like_sf"/>
</dbReference>
<feature type="domain" description="Myb-like" evidence="4">
    <location>
        <begin position="190"/>
        <end position="232"/>
    </location>
</feature>
<dbReference type="CDD" id="cd00167">
    <property type="entry name" value="SANT"/>
    <property type="match status" value="1"/>
</dbReference>
<comment type="subcellular location">
    <subcellularLocation>
        <location evidence="1">Nucleus</location>
    </subcellularLocation>
</comment>
<evidence type="ECO:0000259" key="4">
    <source>
        <dbReference type="PROSITE" id="PS50090"/>
    </source>
</evidence>
<keyword evidence="6" id="KW-1185">Reference proteome</keyword>
<dbReference type="AlphaFoldDB" id="A0A0C2MX10"/>
<sequence length="279" mass="33105">MEFVDAMCEKYQLSSDEVDRILVNFLNYVMEFKVDDIRDFLTFRKSTYKARIKESCLKNRLRDGIDNKVKNPVKLLSRLLSDDYVYRKFMKSLRKTQPEIKPTVSANTRCRASNWTSDELQQLQTNIEKICQTHEINDWKRFVLDSSKQTMAFKKRINFYSQLTEELPGRSYQQISGRCHYEANKIPNQKWTLESTKELESLIDQHGHNWVLIGKKLNKSPISCQSKFCRIIVKPGFERNVGKWDRSECKRLRKAIRKIMNVPRKTMIYKSKKLKLIGI</sequence>